<dbReference type="Proteomes" id="UP001139981">
    <property type="component" value="Unassembled WGS sequence"/>
</dbReference>
<keyword evidence="2" id="KW-1185">Reference proteome</keyword>
<name>A0ACC1M3S9_9FUNG</name>
<organism evidence="1 2">
    <name type="scientific">Coemansia aciculifera</name>
    <dbReference type="NCBI Taxonomy" id="417176"/>
    <lineage>
        <taxon>Eukaryota</taxon>
        <taxon>Fungi</taxon>
        <taxon>Fungi incertae sedis</taxon>
        <taxon>Zoopagomycota</taxon>
        <taxon>Kickxellomycotina</taxon>
        <taxon>Kickxellomycetes</taxon>
        <taxon>Kickxellales</taxon>
        <taxon>Kickxellaceae</taxon>
        <taxon>Coemansia</taxon>
    </lineage>
</organism>
<sequence>MEFRRLSRASMASMALSPGGAPRTPMSLLDPNAAAPAPAVVVAPRAPVEFIAPSPSRAMFPPPPASSTASRMRSQHKQQHQQQQRRMGQRNDHRVTTPVKRPSSIYTGFKQPLSRINESGGCPDNDDNDGDCRMAVDSGIVVDDTPNARAQLRDVARENRRLEEEIRLAKQAVGALSRLVLDAN</sequence>
<evidence type="ECO:0000313" key="2">
    <source>
        <dbReference type="Proteomes" id="UP001139981"/>
    </source>
</evidence>
<evidence type="ECO:0000313" key="1">
    <source>
        <dbReference type="EMBL" id="KAJ2894332.1"/>
    </source>
</evidence>
<dbReference type="EMBL" id="JANBVB010000426">
    <property type="protein sequence ID" value="KAJ2894332.1"/>
    <property type="molecule type" value="Genomic_DNA"/>
</dbReference>
<proteinExistence type="predicted"/>
<protein>
    <submittedName>
        <fullName evidence="1">Uncharacterized protein</fullName>
    </submittedName>
</protein>
<comment type="caution">
    <text evidence="1">The sequence shown here is derived from an EMBL/GenBank/DDBJ whole genome shotgun (WGS) entry which is preliminary data.</text>
</comment>
<accession>A0ACC1M3S9</accession>
<reference evidence="1" key="1">
    <citation type="submission" date="2022-07" db="EMBL/GenBank/DDBJ databases">
        <title>Phylogenomic reconstructions and comparative analyses of Kickxellomycotina fungi.</title>
        <authorList>
            <person name="Reynolds N.K."/>
            <person name="Stajich J.E."/>
            <person name="Barry K."/>
            <person name="Grigoriev I.V."/>
            <person name="Crous P."/>
            <person name="Smith M.E."/>
        </authorList>
    </citation>
    <scope>NUCLEOTIDE SEQUENCE</scope>
    <source>
        <strain evidence="1">CBS 190363</strain>
    </source>
</reference>
<gene>
    <name evidence="1" type="ORF">IWW38_002610</name>
</gene>